<name>A0A0H2RYH6_9AGAM</name>
<gene>
    <name evidence="2" type="ORF">SCHPADRAFT_994957</name>
</gene>
<dbReference type="InterPro" id="IPR000210">
    <property type="entry name" value="BTB/POZ_dom"/>
</dbReference>
<dbReference type="Gene3D" id="3.30.710.10">
    <property type="entry name" value="Potassium Channel Kv1.1, Chain A"/>
    <property type="match status" value="1"/>
</dbReference>
<dbReference type="InParanoid" id="A0A0H2RYH6"/>
<keyword evidence="3" id="KW-1185">Reference proteome</keyword>
<organism evidence="2 3">
    <name type="scientific">Schizopora paradoxa</name>
    <dbReference type="NCBI Taxonomy" id="27342"/>
    <lineage>
        <taxon>Eukaryota</taxon>
        <taxon>Fungi</taxon>
        <taxon>Dikarya</taxon>
        <taxon>Basidiomycota</taxon>
        <taxon>Agaricomycotina</taxon>
        <taxon>Agaricomycetes</taxon>
        <taxon>Hymenochaetales</taxon>
        <taxon>Schizoporaceae</taxon>
        <taxon>Schizopora</taxon>
    </lineage>
</organism>
<evidence type="ECO:0000313" key="3">
    <source>
        <dbReference type="Proteomes" id="UP000053477"/>
    </source>
</evidence>
<dbReference type="PROSITE" id="PS50097">
    <property type="entry name" value="BTB"/>
    <property type="match status" value="1"/>
</dbReference>
<dbReference type="AlphaFoldDB" id="A0A0H2RYH6"/>
<dbReference type="InterPro" id="IPR011333">
    <property type="entry name" value="SKP1/BTB/POZ_sf"/>
</dbReference>
<reference evidence="2 3" key="1">
    <citation type="submission" date="2015-04" db="EMBL/GenBank/DDBJ databases">
        <title>Complete genome sequence of Schizopora paradoxa KUC8140, a cosmopolitan wood degrader in East Asia.</title>
        <authorList>
            <consortium name="DOE Joint Genome Institute"/>
            <person name="Min B."/>
            <person name="Park H."/>
            <person name="Jang Y."/>
            <person name="Kim J.-J."/>
            <person name="Kim K.H."/>
            <person name="Pangilinan J."/>
            <person name="Lipzen A."/>
            <person name="Riley R."/>
            <person name="Grigoriev I.V."/>
            <person name="Spatafora J.W."/>
            <person name="Choi I.-G."/>
        </authorList>
    </citation>
    <scope>NUCLEOTIDE SEQUENCE [LARGE SCALE GENOMIC DNA]</scope>
    <source>
        <strain evidence="2 3">KUC8140</strain>
    </source>
</reference>
<protein>
    <recommendedName>
        <fullName evidence="1">BTB domain-containing protein</fullName>
    </recommendedName>
</protein>
<dbReference type="Proteomes" id="UP000053477">
    <property type="component" value="Unassembled WGS sequence"/>
</dbReference>
<evidence type="ECO:0000313" key="2">
    <source>
        <dbReference type="EMBL" id="KLO16677.1"/>
    </source>
</evidence>
<evidence type="ECO:0000259" key="1">
    <source>
        <dbReference type="PROSITE" id="PS50097"/>
    </source>
</evidence>
<accession>A0A0H2RYH6</accession>
<dbReference type="EMBL" id="KQ085913">
    <property type="protein sequence ID" value="KLO16677.1"/>
    <property type="molecule type" value="Genomic_DNA"/>
</dbReference>
<proteinExistence type="predicted"/>
<dbReference type="OrthoDB" id="3027208at2759"/>
<sequence>MDVDEASSSTNAPTPHEILWYSDGSVVLSTDLYLFKVHKSFLSRHSSVFKDLFEFPNIDASSITENASAVNQETCEVLPLVALAGDRGEDVVHLLRAVYEPRYHDRFSDATPLHTVVALLLLSTKYDFMDIRSDVISQISRHYPMEFSDFTSTNKEDSPLFGKVRWECHIPLLVAAFRANADVLLPTLYFVCSGIPLERIFDSSSALPPDCLRILMLGREKLRKYTTMFAAYLPTYLGIEDRKNMCMKQNSCLPTTPSLPQSLHLVEMCFENQAESVLVEKYMKPACDACTVLVGNEIDRWRKIMWSHLSSYFELPEGTRLQDDLKKMMGS</sequence>
<feature type="domain" description="BTB" evidence="1">
    <location>
        <begin position="22"/>
        <end position="99"/>
    </location>
</feature>